<dbReference type="InterPro" id="IPR039261">
    <property type="entry name" value="FNR_nucleotide-bd"/>
</dbReference>
<reference evidence="4 5" key="1">
    <citation type="submission" date="2015-04" db="EMBL/GenBank/DDBJ databases">
        <title>Genome sequence of Kerstersia gyiorum CG1.</title>
        <authorList>
            <person name="Greninger A.L."/>
            <person name="Kozyreva V."/>
            <person name="Chaturvedi V."/>
        </authorList>
    </citation>
    <scope>NUCLEOTIDE SEQUENCE [LARGE SCALE GENOMIC DNA]</scope>
    <source>
        <strain evidence="4 5">CG1</strain>
    </source>
</reference>
<feature type="region of interest" description="Disordered" evidence="2">
    <location>
        <begin position="1"/>
        <end position="22"/>
    </location>
</feature>
<proteinExistence type="inferred from homology"/>
<dbReference type="InterPro" id="IPR039374">
    <property type="entry name" value="SIP_fam"/>
</dbReference>
<accession>A0A171KWA0</accession>
<dbReference type="Gene3D" id="2.40.30.10">
    <property type="entry name" value="Translation factors"/>
    <property type="match status" value="1"/>
</dbReference>
<dbReference type="InterPro" id="IPR013113">
    <property type="entry name" value="SIP_FAD-bd"/>
</dbReference>
<dbReference type="CDD" id="cd06193">
    <property type="entry name" value="siderophore_interacting"/>
    <property type="match status" value="1"/>
</dbReference>
<comment type="similarity">
    <text evidence="1">Belongs to the SIP oxidoreductase family.</text>
</comment>
<dbReference type="EMBL" id="LBNE01000001">
    <property type="protein sequence ID" value="KKO73167.1"/>
    <property type="molecule type" value="Genomic_DNA"/>
</dbReference>
<protein>
    <submittedName>
        <fullName evidence="4">Siderophore synthetase</fullName>
    </submittedName>
</protein>
<dbReference type="RefSeq" id="WP_068367173.1">
    <property type="nucleotide sequence ID" value="NZ_LBNE01000001.1"/>
</dbReference>
<feature type="domain" description="FAD-binding FR-type" evidence="3">
    <location>
        <begin position="24"/>
        <end position="129"/>
    </location>
</feature>
<dbReference type="PANTHER" id="PTHR30157">
    <property type="entry name" value="FERRIC REDUCTASE, NADPH-DEPENDENT"/>
    <property type="match status" value="1"/>
</dbReference>
<evidence type="ECO:0000313" key="4">
    <source>
        <dbReference type="EMBL" id="KKO73167.1"/>
    </source>
</evidence>
<dbReference type="PANTHER" id="PTHR30157:SF0">
    <property type="entry name" value="NADPH-DEPENDENT FERRIC-CHELATE REDUCTASE"/>
    <property type="match status" value="1"/>
</dbReference>
<organism evidence="4 5">
    <name type="scientific">Kerstersia gyiorum</name>
    <dbReference type="NCBI Taxonomy" id="206506"/>
    <lineage>
        <taxon>Bacteria</taxon>
        <taxon>Pseudomonadati</taxon>
        <taxon>Pseudomonadota</taxon>
        <taxon>Betaproteobacteria</taxon>
        <taxon>Burkholderiales</taxon>
        <taxon>Alcaligenaceae</taxon>
        <taxon>Kerstersia</taxon>
    </lineage>
</organism>
<evidence type="ECO:0000256" key="2">
    <source>
        <dbReference type="SAM" id="MobiDB-lite"/>
    </source>
</evidence>
<dbReference type="InterPro" id="IPR017938">
    <property type="entry name" value="Riboflavin_synthase-like_b-brl"/>
</dbReference>
<gene>
    <name evidence="4" type="ORF">AAV32_02435</name>
</gene>
<dbReference type="SUPFAM" id="SSF63380">
    <property type="entry name" value="Riboflavin synthase domain-like"/>
    <property type="match status" value="1"/>
</dbReference>
<dbReference type="GO" id="GO:0016491">
    <property type="term" value="F:oxidoreductase activity"/>
    <property type="evidence" value="ECO:0007669"/>
    <property type="project" value="InterPro"/>
</dbReference>
<dbReference type="Pfam" id="PF04954">
    <property type="entry name" value="SIP"/>
    <property type="match status" value="1"/>
</dbReference>
<evidence type="ECO:0000259" key="3">
    <source>
        <dbReference type="PROSITE" id="PS51384"/>
    </source>
</evidence>
<dbReference type="InterPro" id="IPR017927">
    <property type="entry name" value="FAD-bd_FR_type"/>
</dbReference>
<keyword evidence="5" id="KW-1185">Reference proteome</keyword>
<dbReference type="InterPro" id="IPR007037">
    <property type="entry name" value="SIP_rossman_dom"/>
</dbReference>
<evidence type="ECO:0000256" key="1">
    <source>
        <dbReference type="ARBA" id="ARBA00035644"/>
    </source>
</evidence>
<dbReference type="Pfam" id="PF08021">
    <property type="entry name" value="FAD_binding_9"/>
    <property type="match status" value="1"/>
</dbReference>
<sequence length="282" mass="30557">MTTLNQTPGKASGMLSTPDHDRGLIHTTARVEALERPTPGVVRIRARLEESRLSPEWQLPNVAIRLRLGSDYDDASRVYTLRTFAADSATMVFDVVVHGYSSPMMRWVADLQPGSCFALSGPRPHFLIPAVDGRPVALFLDATAIPALYALLSQRPTGLHGVGWVATPDVAAFAELPVIAGLDLQHVNEQGVGAGGVLARRARELPDPRRYVVWGAGERDEMRAIRQHFSAAGLSKSEIAIAGYWTRGVSNTELDEQRRRNYEKIVAAGGSLADVDDLAVGA</sequence>
<dbReference type="Proteomes" id="UP000078084">
    <property type="component" value="Unassembled WGS sequence"/>
</dbReference>
<dbReference type="AlphaFoldDB" id="A0A171KWA0"/>
<name>A0A171KWA0_9BURK</name>
<evidence type="ECO:0000313" key="5">
    <source>
        <dbReference type="Proteomes" id="UP000078084"/>
    </source>
</evidence>
<dbReference type="PROSITE" id="PS51384">
    <property type="entry name" value="FAD_FR"/>
    <property type="match status" value="1"/>
</dbReference>
<dbReference type="PATRIC" id="fig|206506.3.peg.539"/>
<dbReference type="STRING" id="206506.AAV32_02435"/>
<dbReference type="Gene3D" id="3.40.50.80">
    <property type="entry name" value="Nucleotide-binding domain of ferredoxin-NADP reductase (FNR) module"/>
    <property type="match status" value="1"/>
</dbReference>
<comment type="caution">
    <text evidence="4">The sequence shown here is derived from an EMBL/GenBank/DDBJ whole genome shotgun (WGS) entry which is preliminary data.</text>
</comment>